<organism evidence="12 13">
    <name type="scientific">Tritrichomonas foetus</name>
    <dbReference type="NCBI Taxonomy" id="1144522"/>
    <lineage>
        <taxon>Eukaryota</taxon>
        <taxon>Metamonada</taxon>
        <taxon>Parabasalia</taxon>
        <taxon>Tritrichomonadida</taxon>
        <taxon>Tritrichomonadidae</taxon>
        <taxon>Tritrichomonas</taxon>
    </lineage>
</organism>
<dbReference type="PROSITE" id="PS50089">
    <property type="entry name" value="ZF_RING_2"/>
    <property type="match status" value="1"/>
</dbReference>
<reference evidence="12" key="1">
    <citation type="submission" date="2016-10" db="EMBL/GenBank/DDBJ databases">
        <authorList>
            <person name="Benchimol M."/>
            <person name="Almeida L.G."/>
            <person name="Vasconcelos A.T."/>
            <person name="Perreira-Neves A."/>
            <person name="Rosa I.A."/>
            <person name="Tasca T."/>
            <person name="Bogo M.R."/>
            <person name="de Souza W."/>
        </authorList>
    </citation>
    <scope>NUCLEOTIDE SEQUENCE [LARGE SCALE GENOMIC DNA]</scope>
    <source>
        <strain evidence="12">K</strain>
    </source>
</reference>
<dbReference type="GeneID" id="94844668"/>
<dbReference type="EC" id="2.3.2.31" evidence="2"/>
<dbReference type="EMBL" id="MLAK01001045">
    <property type="protein sequence ID" value="OHS98623.1"/>
    <property type="molecule type" value="Genomic_DNA"/>
</dbReference>
<keyword evidence="4" id="KW-0479">Metal-binding</keyword>
<keyword evidence="13" id="KW-1185">Reference proteome</keyword>
<comment type="caution">
    <text evidence="12">The sequence shown here is derived from an EMBL/GenBank/DDBJ whole genome shotgun (WGS) entry which is preliminary data.</text>
</comment>
<sequence length="471" mass="54097">MTCDVKNYGIKTKMSDIDFGDLSSDTQTESEHDEITDLSFYEKIKLSAKNMAEIFDIHEDVAFQCLQTVRWNTEKCMNDFSEDRSKFLSENNISEEDCRKPRTLHQFSGIDIPQCSVCFEEVSPDKLFALPCNHYFCENCWHDHIMLNISNGKSMIRCMASDCRSLILPSDVSFICGEEAFKKFEEKLAAVSVSVSKEVKRCINPKCQLSLSVDSIGLCGIAKCKCGTRMCWKCGNESHAPLSCNKMNEWQIAAETGSKKQLVISNTKPCGKCGARIEKTGGCNHMKCVNCGFEFCWICGHEWDTHEGEKYACNEYKNLDDIVASNHKEDARIAHYYSRYFEHHTSIIIEKEKENEFKDKLTKILSRSSLNSQLSSEEICEKINKITDVRDFARSVLTWSYPHAYMMEEGSTELKLFEFVQKELEMSMERLLFYIHLDGSFPSFKRLMHMVNMVEKSTESLLKHVDLASKI</sequence>
<dbReference type="InterPro" id="IPR001841">
    <property type="entry name" value="Znf_RING"/>
</dbReference>
<dbReference type="Pfam" id="PF00097">
    <property type="entry name" value="zf-C3HC4"/>
    <property type="match status" value="1"/>
</dbReference>
<evidence type="ECO:0000313" key="13">
    <source>
        <dbReference type="Proteomes" id="UP000179807"/>
    </source>
</evidence>
<dbReference type="Pfam" id="PF01485">
    <property type="entry name" value="IBR"/>
    <property type="match status" value="1"/>
</dbReference>
<dbReference type="AlphaFoldDB" id="A0A1J4JJU0"/>
<keyword evidence="3" id="KW-0808">Transferase</keyword>
<dbReference type="InterPro" id="IPR044066">
    <property type="entry name" value="TRIAD_supradom"/>
</dbReference>
<dbReference type="InterPro" id="IPR002867">
    <property type="entry name" value="IBR_dom"/>
</dbReference>
<accession>A0A1J4JJU0</accession>
<keyword evidence="8" id="KW-0862">Zinc</keyword>
<evidence type="ECO:0000256" key="4">
    <source>
        <dbReference type="ARBA" id="ARBA00022723"/>
    </source>
</evidence>
<dbReference type="InterPro" id="IPR031127">
    <property type="entry name" value="E3_UB_ligase_RBR"/>
</dbReference>
<feature type="domain" description="RING-type" evidence="11">
    <location>
        <begin position="111"/>
        <end position="317"/>
    </location>
</feature>
<evidence type="ECO:0000256" key="7">
    <source>
        <dbReference type="ARBA" id="ARBA00022786"/>
    </source>
</evidence>
<comment type="catalytic activity">
    <reaction evidence="1">
        <text>[E2 ubiquitin-conjugating enzyme]-S-ubiquitinyl-L-cysteine + [acceptor protein]-L-lysine = [E2 ubiquitin-conjugating enzyme]-L-cysteine + [acceptor protein]-N(6)-ubiquitinyl-L-lysine.</text>
        <dbReference type="EC" id="2.3.2.31"/>
    </reaction>
</comment>
<keyword evidence="7" id="KW-0833">Ubl conjugation pathway</keyword>
<evidence type="ECO:0000259" key="11">
    <source>
        <dbReference type="PROSITE" id="PS51873"/>
    </source>
</evidence>
<dbReference type="VEuPathDB" id="TrichDB:TRFO_34954"/>
<evidence type="ECO:0000256" key="1">
    <source>
        <dbReference type="ARBA" id="ARBA00001798"/>
    </source>
</evidence>
<dbReference type="Proteomes" id="UP000179807">
    <property type="component" value="Unassembled WGS sequence"/>
</dbReference>
<dbReference type="OrthoDB" id="10009520at2759"/>
<evidence type="ECO:0000313" key="12">
    <source>
        <dbReference type="EMBL" id="OHS98623.1"/>
    </source>
</evidence>
<evidence type="ECO:0000256" key="2">
    <source>
        <dbReference type="ARBA" id="ARBA00012251"/>
    </source>
</evidence>
<dbReference type="GO" id="GO:0008270">
    <property type="term" value="F:zinc ion binding"/>
    <property type="evidence" value="ECO:0007669"/>
    <property type="project" value="UniProtKB-KW"/>
</dbReference>
<feature type="domain" description="RING-type" evidence="10">
    <location>
        <begin position="115"/>
        <end position="158"/>
    </location>
</feature>
<evidence type="ECO:0000259" key="10">
    <source>
        <dbReference type="PROSITE" id="PS50089"/>
    </source>
</evidence>
<dbReference type="SMART" id="SM00647">
    <property type="entry name" value="IBR"/>
    <property type="match status" value="2"/>
</dbReference>
<evidence type="ECO:0000256" key="9">
    <source>
        <dbReference type="PROSITE-ProRule" id="PRU00175"/>
    </source>
</evidence>
<protein>
    <recommendedName>
        <fullName evidence="2">RBR-type E3 ubiquitin transferase</fullName>
        <ecNumber evidence="2">2.3.2.31</ecNumber>
    </recommendedName>
</protein>
<dbReference type="PROSITE" id="PS51873">
    <property type="entry name" value="TRIAD"/>
    <property type="match status" value="1"/>
</dbReference>
<dbReference type="Gene3D" id="1.20.120.1750">
    <property type="match status" value="1"/>
</dbReference>
<dbReference type="Gene3D" id="3.30.40.10">
    <property type="entry name" value="Zinc/RING finger domain, C3HC4 (zinc finger)"/>
    <property type="match status" value="1"/>
</dbReference>
<dbReference type="PANTHER" id="PTHR11685">
    <property type="entry name" value="RBR FAMILY RING FINGER AND IBR DOMAIN-CONTAINING"/>
    <property type="match status" value="1"/>
</dbReference>
<name>A0A1J4JJU0_9EUKA</name>
<dbReference type="InterPro" id="IPR013083">
    <property type="entry name" value="Znf_RING/FYVE/PHD"/>
</dbReference>
<dbReference type="CDD" id="cd16773">
    <property type="entry name" value="RING-HC_RBR_TRIAD1"/>
    <property type="match status" value="1"/>
</dbReference>
<evidence type="ECO:0000256" key="8">
    <source>
        <dbReference type="ARBA" id="ARBA00022833"/>
    </source>
</evidence>
<dbReference type="GO" id="GO:0061630">
    <property type="term" value="F:ubiquitin protein ligase activity"/>
    <property type="evidence" value="ECO:0007669"/>
    <property type="project" value="UniProtKB-EC"/>
</dbReference>
<keyword evidence="5" id="KW-0677">Repeat</keyword>
<dbReference type="InterPro" id="IPR018957">
    <property type="entry name" value="Znf_C3HC4_RING-type"/>
</dbReference>
<evidence type="ECO:0000256" key="3">
    <source>
        <dbReference type="ARBA" id="ARBA00022679"/>
    </source>
</evidence>
<dbReference type="Pfam" id="PF22191">
    <property type="entry name" value="IBR_1"/>
    <property type="match status" value="1"/>
</dbReference>
<dbReference type="RefSeq" id="XP_068351760.1">
    <property type="nucleotide sequence ID" value="XM_068509964.1"/>
</dbReference>
<dbReference type="SUPFAM" id="SSF57850">
    <property type="entry name" value="RING/U-box"/>
    <property type="match status" value="3"/>
</dbReference>
<proteinExistence type="predicted"/>
<gene>
    <name evidence="12" type="ORF">TRFO_34954</name>
</gene>
<keyword evidence="6 9" id="KW-0863">Zinc-finger</keyword>
<dbReference type="GO" id="GO:0016567">
    <property type="term" value="P:protein ubiquitination"/>
    <property type="evidence" value="ECO:0007669"/>
    <property type="project" value="InterPro"/>
</dbReference>
<evidence type="ECO:0000256" key="5">
    <source>
        <dbReference type="ARBA" id="ARBA00022737"/>
    </source>
</evidence>
<evidence type="ECO:0000256" key="6">
    <source>
        <dbReference type="ARBA" id="ARBA00022771"/>
    </source>
</evidence>